<evidence type="ECO:0000256" key="1">
    <source>
        <dbReference type="ARBA" id="ARBA00007039"/>
    </source>
</evidence>
<reference evidence="10" key="1">
    <citation type="journal article" date="2019" name="Int. J. Syst. Evol. Microbiol.">
        <title>The Global Catalogue of Microorganisms (GCM) 10K type strain sequencing project: providing services to taxonomists for standard genome sequencing and annotation.</title>
        <authorList>
            <consortium name="The Broad Institute Genomics Platform"/>
            <consortium name="The Broad Institute Genome Sequencing Center for Infectious Disease"/>
            <person name="Wu L."/>
            <person name="Ma J."/>
        </authorList>
    </citation>
    <scope>NUCLEOTIDE SEQUENCE [LARGE SCALE GENOMIC DNA]</scope>
    <source>
        <strain evidence="10">KCTC 42586</strain>
    </source>
</reference>
<accession>A0ABW0CTI1</accession>
<gene>
    <name evidence="9" type="ORF">ACFPQ9_31655</name>
</gene>
<dbReference type="CDD" id="cd07017">
    <property type="entry name" value="S14_ClpP_2"/>
    <property type="match status" value="1"/>
</dbReference>
<evidence type="ECO:0000256" key="6">
    <source>
        <dbReference type="RuleBase" id="RU003567"/>
    </source>
</evidence>
<evidence type="ECO:0000313" key="10">
    <source>
        <dbReference type="Proteomes" id="UP001596263"/>
    </source>
</evidence>
<evidence type="ECO:0000256" key="5">
    <source>
        <dbReference type="ARBA" id="ARBA00022825"/>
    </source>
</evidence>
<dbReference type="InterPro" id="IPR046924">
    <property type="entry name" value="CATASP"/>
</dbReference>
<dbReference type="Pfam" id="PF00574">
    <property type="entry name" value="CLP_protease"/>
    <property type="match status" value="1"/>
</dbReference>
<comment type="caution">
    <text evidence="9">The sequence shown here is derived from an EMBL/GenBank/DDBJ whole genome shotgun (WGS) entry which is preliminary data.</text>
</comment>
<dbReference type="Pfam" id="PF20271">
    <property type="entry name" value="CATASP"/>
    <property type="match status" value="1"/>
</dbReference>
<keyword evidence="3" id="KW-0645">Protease</keyword>
<protein>
    <recommendedName>
        <fullName evidence="6">ATP-dependent Clp protease proteolytic subunit</fullName>
    </recommendedName>
</protein>
<dbReference type="Proteomes" id="UP001596263">
    <property type="component" value="Unassembled WGS sequence"/>
</dbReference>
<proteinExistence type="inferred from homology"/>
<keyword evidence="10" id="KW-1185">Reference proteome</keyword>
<feature type="domain" description="CATRA-Associated Small Protein" evidence="8">
    <location>
        <begin position="194"/>
        <end position="277"/>
    </location>
</feature>
<feature type="region of interest" description="Disordered" evidence="7">
    <location>
        <begin position="273"/>
        <end position="301"/>
    </location>
</feature>
<dbReference type="InterPro" id="IPR029045">
    <property type="entry name" value="ClpP/crotonase-like_dom_sf"/>
</dbReference>
<evidence type="ECO:0000256" key="2">
    <source>
        <dbReference type="ARBA" id="ARBA00022490"/>
    </source>
</evidence>
<evidence type="ECO:0000256" key="7">
    <source>
        <dbReference type="SAM" id="MobiDB-lite"/>
    </source>
</evidence>
<sequence>MDHDELLRHRILYVDGAVDDDLANRVAARLLLLDRESPADVTMYINSAGGSVGAGMAVIDTMRYVSCDVATCAIGVAAGMAQCLLTAGAKGKRGAVPQARILMLAPSLEGSGAVEEAGRDEALERTRLQVSAMLAADTGQTAERIRADWGPHAWFTAEEARAYGLVDHIAAPRPVPRPARPAAASLEQGVRRMAVDVLADVLVWRLGRDRWEAVGRGLDAMRRALAAGDPAGLRRAVADVEMAGPHRILGLEDSALLPLPERHRERVNELIHQLDPEPPEQGRQAFPDDDFTACGDAGAPG</sequence>
<dbReference type="Gene3D" id="3.90.226.10">
    <property type="entry name" value="2-enoyl-CoA Hydratase, Chain A, domain 1"/>
    <property type="match status" value="1"/>
</dbReference>
<dbReference type="EMBL" id="JBHSKM010000024">
    <property type="protein sequence ID" value="MFC5218407.1"/>
    <property type="molecule type" value="Genomic_DNA"/>
</dbReference>
<dbReference type="PANTHER" id="PTHR10381">
    <property type="entry name" value="ATP-DEPENDENT CLP PROTEASE PROTEOLYTIC SUBUNIT"/>
    <property type="match status" value="1"/>
</dbReference>
<dbReference type="InterPro" id="IPR001907">
    <property type="entry name" value="ClpP"/>
</dbReference>
<name>A0ABW0CTI1_STRCD</name>
<evidence type="ECO:0000256" key="4">
    <source>
        <dbReference type="ARBA" id="ARBA00022801"/>
    </source>
</evidence>
<comment type="similarity">
    <text evidence="1 6">Belongs to the peptidase S14 family.</text>
</comment>
<dbReference type="RefSeq" id="WP_380861099.1">
    <property type="nucleotide sequence ID" value="NZ_JBHSKM010000024.1"/>
</dbReference>
<keyword evidence="2" id="KW-0963">Cytoplasm</keyword>
<evidence type="ECO:0000259" key="8">
    <source>
        <dbReference type="Pfam" id="PF20271"/>
    </source>
</evidence>
<keyword evidence="5" id="KW-0720">Serine protease</keyword>
<keyword evidence="4" id="KW-0378">Hydrolase</keyword>
<dbReference type="InterPro" id="IPR023562">
    <property type="entry name" value="ClpP/TepA"/>
</dbReference>
<dbReference type="SUPFAM" id="SSF52096">
    <property type="entry name" value="ClpP/crotonase"/>
    <property type="match status" value="1"/>
</dbReference>
<dbReference type="PANTHER" id="PTHR10381:SF70">
    <property type="entry name" value="ATP-DEPENDENT CLP PROTEASE PROTEOLYTIC SUBUNIT"/>
    <property type="match status" value="1"/>
</dbReference>
<dbReference type="PRINTS" id="PR00127">
    <property type="entry name" value="CLPPROTEASEP"/>
</dbReference>
<organism evidence="9 10">
    <name type="scientific">Streptomyces coerulescens</name>
    <dbReference type="NCBI Taxonomy" id="29304"/>
    <lineage>
        <taxon>Bacteria</taxon>
        <taxon>Bacillati</taxon>
        <taxon>Actinomycetota</taxon>
        <taxon>Actinomycetes</taxon>
        <taxon>Kitasatosporales</taxon>
        <taxon>Streptomycetaceae</taxon>
        <taxon>Streptomyces</taxon>
    </lineage>
</organism>
<evidence type="ECO:0000256" key="3">
    <source>
        <dbReference type="ARBA" id="ARBA00022670"/>
    </source>
</evidence>
<evidence type="ECO:0000313" key="9">
    <source>
        <dbReference type="EMBL" id="MFC5218407.1"/>
    </source>
</evidence>